<name>A0A0C3PYW5_PISTI</name>
<reference evidence="1 2" key="1">
    <citation type="submission" date="2014-04" db="EMBL/GenBank/DDBJ databases">
        <authorList>
            <consortium name="DOE Joint Genome Institute"/>
            <person name="Kuo A."/>
            <person name="Kohler A."/>
            <person name="Costa M.D."/>
            <person name="Nagy L.G."/>
            <person name="Floudas D."/>
            <person name="Copeland A."/>
            <person name="Barry K.W."/>
            <person name="Cichocki N."/>
            <person name="Veneault-Fourrey C."/>
            <person name="LaButti K."/>
            <person name="Lindquist E.A."/>
            <person name="Lipzen A."/>
            <person name="Lundell T."/>
            <person name="Morin E."/>
            <person name="Murat C."/>
            <person name="Sun H."/>
            <person name="Tunlid A."/>
            <person name="Henrissat B."/>
            <person name="Grigoriev I.V."/>
            <person name="Hibbett D.S."/>
            <person name="Martin F."/>
            <person name="Nordberg H.P."/>
            <person name="Cantor M.N."/>
            <person name="Hua S.X."/>
        </authorList>
    </citation>
    <scope>NUCLEOTIDE SEQUENCE [LARGE SCALE GENOMIC DNA]</scope>
    <source>
        <strain evidence="1 2">Marx 270</strain>
    </source>
</reference>
<gene>
    <name evidence="1" type="ORF">M404DRAFT_174612</name>
</gene>
<sequence length="64" mass="7413">MFNLIVRTSDPVRVPSVHAKRKPIFLSLVDFFSCLLWNPRIIGNSHRTCMRKDQPKSARNKTST</sequence>
<proteinExistence type="predicted"/>
<evidence type="ECO:0000313" key="2">
    <source>
        <dbReference type="Proteomes" id="UP000054217"/>
    </source>
</evidence>
<reference evidence="2" key="2">
    <citation type="submission" date="2015-01" db="EMBL/GenBank/DDBJ databases">
        <title>Evolutionary Origins and Diversification of the Mycorrhizal Mutualists.</title>
        <authorList>
            <consortium name="DOE Joint Genome Institute"/>
            <consortium name="Mycorrhizal Genomics Consortium"/>
            <person name="Kohler A."/>
            <person name="Kuo A."/>
            <person name="Nagy L.G."/>
            <person name="Floudas D."/>
            <person name="Copeland A."/>
            <person name="Barry K.W."/>
            <person name="Cichocki N."/>
            <person name="Veneault-Fourrey C."/>
            <person name="LaButti K."/>
            <person name="Lindquist E.A."/>
            <person name="Lipzen A."/>
            <person name="Lundell T."/>
            <person name="Morin E."/>
            <person name="Murat C."/>
            <person name="Riley R."/>
            <person name="Ohm R."/>
            <person name="Sun H."/>
            <person name="Tunlid A."/>
            <person name="Henrissat B."/>
            <person name="Grigoriev I.V."/>
            <person name="Hibbett D.S."/>
            <person name="Martin F."/>
        </authorList>
    </citation>
    <scope>NUCLEOTIDE SEQUENCE [LARGE SCALE GENOMIC DNA]</scope>
    <source>
        <strain evidence="2">Marx 270</strain>
    </source>
</reference>
<protein>
    <submittedName>
        <fullName evidence="1">Uncharacterized protein</fullName>
    </submittedName>
</protein>
<organism evidence="1 2">
    <name type="scientific">Pisolithus tinctorius Marx 270</name>
    <dbReference type="NCBI Taxonomy" id="870435"/>
    <lineage>
        <taxon>Eukaryota</taxon>
        <taxon>Fungi</taxon>
        <taxon>Dikarya</taxon>
        <taxon>Basidiomycota</taxon>
        <taxon>Agaricomycotina</taxon>
        <taxon>Agaricomycetes</taxon>
        <taxon>Agaricomycetidae</taxon>
        <taxon>Boletales</taxon>
        <taxon>Sclerodermatineae</taxon>
        <taxon>Pisolithaceae</taxon>
        <taxon>Pisolithus</taxon>
    </lineage>
</organism>
<accession>A0A0C3PYW5</accession>
<dbReference type="AlphaFoldDB" id="A0A0C3PYW5"/>
<evidence type="ECO:0000313" key="1">
    <source>
        <dbReference type="EMBL" id="KIO14479.1"/>
    </source>
</evidence>
<dbReference type="HOGENOM" id="CLU_2868580_0_0_1"/>
<keyword evidence="2" id="KW-1185">Reference proteome</keyword>
<dbReference type="Proteomes" id="UP000054217">
    <property type="component" value="Unassembled WGS sequence"/>
</dbReference>
<dbReference type="EMBL" id="KN831944">
    <property type="protein sequence ID" value="KIO14479.1"/>
    <property type="molecule type" value="Genomic_DNA"/>
</dbReference>
<dbReference type="InParanoid" id="A0A0C3PYW5"/>